<reference evidence="3" key="2">
    <citation type="submission" date="2012-11" db="EMBL/GenBank/DDBJ databases">
        <authorList>
            <person name="Kuo A."/>
            <person name="Curtis B.A."/>
            <person name="Tanifuji G."/>
            <person name="Burki F."/>
            <person name="Gruber A."/>
            <person name="Irimia M."/>
            <person name="Maruyama S."/>
            <person name="Arias M.C."/>
            <person name="Ball S.G."/>
            <person name="Gile G.H."/>
            <person name="Hirakawa Y."/>
            <person name="Hopkins J.F."/>
            <person name="Rensing S.A."/>
            <person name="Schmutz J."/>
            <person name="Symeonidi A."/>
            <person name="Elias M."/>
            <person name="Eveleigh R.J."/>
            <person name="Herman E.K."/>
            <person name="Klute M.J."/>
            <person name="Nakayama T."/>
            <person name="Obornik M."/>
            <person name="Reyes-Prieto A."/>
            <person name="Armbrust E.V."/>
            <person name="Aves S.J."/>
            <person name="Beiko R.G."/>
            <person name="Coutinho P."/>
            <person name="Dacks J.B."/>
            <person name="Durnford D.G."/>
            <person name="Fast N.M."/>
            <person name="Green B.R."/>
            <person name="Grisdale C."/>
            <person name="Hempe F."/>
            <person name="Henrissat B."/>
            <person name="Hoppner M.P."/>
            <person name="Ishida K.-I."/>
            <person name="Kim E."/>
            <person name="Koreny L."/>
            <person name="Kroth P.G."/>
            <person name="Liu Y."/>
            <person name="Malik S.-B."/>
            <person name="Maier U.G."/>
            <person name="McRose D."/>
            <person name="Mock T."/>
            <person name="Neilson J.A."/>
            <person name="Onodera N.T."/>
            <person name="Poole A.M."/>
            <person name="Pritham E.J."/>
            <person name="Richards T.A."/>
            <person name="Rocap G."/>
            <person name="Roy S.W."/>
            <person name="Sarai C."/>
            <person name="Schaack S."/>
            <person name="Shirato S."/>
            <person name="Slamovits C.H."/>
            <person name="Spencer D.F."/>
            <person name="Suzuki S."/>
            <person name="Worden A.Z."/>
            <person name="Zauner S."/>
            <person name="Barry K."/>
            <person name="Bell C."/>
            <person name="Bharti A.K."/>
            <person name="Crow J.A."/>
            <person name="Grimwood J."/>
            <person name="Kramer R."/>
            <person name="Lindquist E."/>
            <person name="Lucas S."/>
            <person name="Salamov A."/>
            <person name="McFadden G.I."/>
            <person name="Lane C.E."/>
            <person name="Keeling P.J."/>
            <person name="Gray M.W."/>
            <person name="Grigoriev I.V."/>
            <person name="Archibald J.M."/>
        </authorList>
    </citation>
    <scope>NUCLEOTIDE SEQUENCE</scope>
    <source>
        <strain evidence="3">CCMP2712</strain>
    </source>
</reference>
<reference evidence="2" key="3">
    <citation type="submission" date="2016-03" db="UniProtKB">
        <authorList>
            <consortium name="EnsemblProtists"/>
        </authorList>
    </citation>
    <scope>IDENTIFICATION</scope>
</reference>
<name>L1IFF8_GUITC</name>
<accession>L1IFF8</accession>
<dbReference type="AlphaFoldDB" id="L1IFF8"/>
<dbReference type="EnsemblProtists" id="EKX34996">
    <property type="protein sequence ID" value="EKX34996"/>
    <property type="gene ID" value="GUITHDRAFT_118835"/>
</dbReference>
<dbReference type="HOGENOM" id="CLU_2676297_0_0_1"/>
<dbReference type="Proteomes" id="UP000011087">
    <property type="component" value="Unassembled WGS sequence"/>
</dbReference>
<evidence type="ECO:0000313" key="2">
    <source>
        <dbReference type="EnsemblProtists" id="EKX34996"/>
    </source>
</evidence>
<gene>
    <name evidence="1" type="ORF">GUITHDRAFT_118835</name>
</gene>
<dbReference type="EMBL" id="JH993099">
    <property type="protein sequence ID" value="EKX34996.1"/>
    <property type="molecule type" value="Genomic_DNA"/>
</dbReference>
<sequence length="75" mass="8008">MGPEFYNNMEAVNNAIGAEDDKAWMYNNPNAPANAVGVEDAKIAIYNNTFTPSNCVGGSEQGCSPFAVAPRAMFM</sequence>
<dbReference type="PaxDb" id="55529-EKX34996"/>
<dbReference type="GeneID" id="17291729"/>
<dbReference type="RefSeq" id="XP_005821976.1">
    <property type="nucleotide sequence ID" value="XM_005821919.1"/>
</dbReference>
<dbReference type="KEGG" id="gtt:GUITHDRAFT_118835"/>
<protein>
    <submittedName>
        <fullName evidence="1 2">Uncharacterized protein</fullName>
    </submittedName>
</protein>
<reference evidence="1 3" key="1">
    <citation type="journal article" date="2012" name="Nature">
        <title>Algal genomes reveal evolutionary mosaicism and the fate of nucleomorphs.</title>
        <authorList>
            <consortium name="DOE Joint Genome Institute"/>
            <person name="Curtis B.A."/>
            <person name="Tanifuji G."/>
            <person name="Burki F."/>
            <person name="Gruber A."/>
            <person name="Irimia M."/>
            <person name="Maruyama S."/>
            <person name="Arias M.C."/>
            <person name="Ball S.G."/>
            <person name="Gile G.H."/>
            <person name="Hirakawa Y."/>
            <person name="Hopkins J.F."/>
            <person name="Kuo A."/>
            <person name="Rensing S.A."/>
            <person name="Schmutz J."/>
            <person name="Symeonidi A."/>
            <person name="Elias M."/>
            <person name="Eveleigh R.J."/>
            <person name="Herman E.K."/>
            <person name="Klute M.J."/>
            <person name="Nakayama T."/>
            <person name="Obornik M."/>
            <person name="Reyes-Prieto A."/>
            <person name="Armbrust E.V."/>
            <person name="Aves S.J."/>
            <person name="Beiko R.G."/>
            <person name="Coutinho P."/>
            <person name="Dacks J.B."/>
            <person name="Durnford D.G."/>
            <person name="Fast N.M."/>
            <person name="Green B.R."/>
            <person name="Grisdale C.J."/>
            <person name="Hempel F."/>
            <person name="Henrissat B."/>
            <person name="Hoppner M.P."/>
            <person name="Ishida K."/>
            <person name="Kim E."/>
            <person name="Koreny L."/>
            <person name="Kroth P.G."/>
            <person name="Liu Y."/>
            <person name="Malik S.B."/>
            <person name="Maier U.G."/>
            <person name="McRose D."/>
            <person name="Mock T."/>
            <person name="Neilson J.A."/>
            <person name="Onodera N.T."/>
            <person name="Poole A.M."/>
            <person name="Pritham E.J."/>
            <person name="Richards T.A."/>
            <person name="Rocap G."/>
            <person name="Roy S.W."/>
            <person name="Sarai C."/>
            <person name="Schaack S."/>
            <person name="Shirato S."/>
            <person name="Slamovits C.H."/>
            <person name="Spencer D.F."/>
            <person name="Suzuki S."/>
            <person name="Worden A.Z."/>
            <person name="Zauner S."/>
            <person name="Barry K."/>
            <person name="Bell C."/>
            <person name="Bharti A.K."/>
            <person name="Crow J.A."/>
            <person name="Grimwood J."/>
            <person name="Kramer R."/>
            <person name="Lindquist E."/>
            <person name="Lucas S."/>
            <person name="Salamov A."/>
            <person name="McFadden G.I."/>
            <person name="Lane C.E."/>
            <person name="Keeling P.J."/>
            <person name="Gray M.W."/>
            <person name="Grigoriev I.V."/>
            <person name="Archibald J.M."/>
        </authorList>
    </citation>
    <scope>NUCLEOTIDE SEQUENCE</scope>
    <source>
        <strain evidence="1 3">CCMP2712</strain>
    </source>
</reference>
<organism evidence="1">
    <name type="scientific">Guillardia theta (strain CCMP2712)</name>
    <name type="common">Cryptophyte</name>
    <dbReference type="NCBI Taxonomy" id="905079"/>
    <lineage>
        <taxon>Eukaryota</taxon>
        <taxon>Cryptophyceae</taxon>
        <taxon>Pyrenomonadales</taxon>
        <taxon>Geminigeraceae</taxon>
        <taxon>Guillardia</taxon>
    </lineage>
</organism>
<evidence type="ECO:0000313" key="1">
    <source>
        <dbReference type="EMBL" id="EKX34996.1"/>
    </source>
</evidence>
<keyword evidence="3" id="KW-1185">Reference proteome</keyword>
<proteinExistence type="predicted"/>
<evidence type="ECO:0000313" key="3">
    <source>
        <dbReference type="Proteomes" id="UP000011087"/>
    </source>
</evidence>